<dbReference type="GO" id="GO:0003677">
    <property type="term" value="F:DNA binding"/>
    <property type="evidence" value="ECO:0007669"/>
    <property type="project" value="UniProtKB-KW"/>
</dbReference>
<evidence type="ECO:0000313" key="6">
    <source>
        <dbReference type="EMBL" id="KKP88445.1"/>
    </source>
</evidence>
<sequence>MVIDATWFGRTHFLIVYWDTKLHYVQYWRYTTFKEKAEEISQDLIWLKRNGVVLSGVTSDGSPGIIRAVATVYPDIPQQRCLVHIQRQVLAWLSQNPSTLAGALILGLNQIKNYQEKDRFVHRFLNWRQRNEVFLRERSLVGVKSKQWRYAHRNLRRCRALH</sequence>
<dbReference type="GO" id="GO:0006313">
    <property type="term" value="P:DNA transposition"/>
    <property type="evidence" value="ECO:0007669"/>
    <property type="project" value="InterPro"/>
</dbReference>
<comment type="caution">
    <text evidence="6">The sequence shown here is derived from an EMBL/GenBank/DDBJ whole genome shotgun (WGS) entry which is preliminary data.</text>
</comment>
<reference evidence="6 7" key="1">
    <citation type="journal article" date="2015" name="Nature">
        <title>rRNA introns, odd ribosomes, and small enigmatic genomes across a large radiation of phyla.</title>
        <authorList>
            <person name="Brown C.T."/>
            <person name="Hug L.A."/>
            <person name="Thomas B.C."/>
            <person name="Sharon I."/>
            <person name="Castelle C.J."/>
            <person name="Singh A."/>
            <person name="Wilkins M.J."/>
            <person name="Williams K.H."/>
            <person name="Banfield J.F."/>
        </authorList>
    </citation>
    <scope>NUCLEOTIDE SEQUENCE [LARGE SCALE GENOMIC DNA]</scope>
</reference>
<dbReference type="EMBL" id="LBRB01000013">
    <property type="protein sequence ID" value="KKP88445.1"/>
    <property type="molecule type" value="Genomic_DNA"/>
</dbReference>
<evidence type="ECO:0000256" key="2">
    <source>
        <dbReference type="ARBA" id="ARBA00010961"/>
    </source>
</evidence>
<protein>
    <recommendedName>
        <fullName evidence="8">Mutator family transposase</fullName>
    </recommendedName>
</protein>
<evidence type="ECO:0000256" key="4">
    <source>
        <dbReference type="ARBA" id="ARBA00023125"/>
    </source>
</evidence>
<name>A0A0G0FM12_9BACT</name>
<comment type="function">
    <text evidence="1">Required for the transposition of the insertion element.</text>
</comment>
<keyword evidence="5" id="KW-0233">DNA recombination</keyword>
<keyword evidence="4" id="KW-0238">DNA-binding</keyword>
<evidence type="ECO:0008006" key="8">
    <source>
        <dbReference type="Google" id="ProtNLM"/>
    </source>
</evidence>
<dbReference type="GO" id="GO:0004803">
    <property type="term" value="F:transposase activity"/>
    <property type="evidence" value="ECO:0007669"/>
    <property type="project" value="InterPro"/>
</dbReference>
<evidence type="ECO:0000313" key="7">
    <source>
        <dbReference type="Proteomes" id="UP000034316"/>
    </source>
</evidence>
<accession>A0A0G0FM12</accession>
<gene>
    <name evidence="6" type="ORF">UR93_C0013G0005</name>
</gene>
<dbReference type="InterPro" id="IPR001207">
    <property type="entry name" value="Transposase_mutator"/>
</dbReference>
<evidence type="ECO:0000256" key="5">
    <source>
        <dbReference type="ARBA" id="ARBA00023172"/>
    </source>
</evidence>
<keyword evidence="3" id="KW-0815">Transposition</keyword>
<comment type="similarity">
    <text evidence="2">Belongs to the transposase mutator family.</text>
</comment>
<proteinExistence type="inferred from homology"/>
<dbReference type="Pfam" id="PF00872">
    <property type="entry name" value="Transposase_mut"/>
    <property type="match status" value="1"/>
</dbReference>
<dbReference type="Proteomes" id="UP000034316">
    <property type="component" value="Unassembled WGS sequence"/>
</dbReference>
<evidence type="ECO:0000256" key="3">
    <source>
        <dbReference type="ARBA" id="ARBA00022578"/>
    </source>
</evidence>
<evidence type="ECO:0000256" key="1">
    <source>
        <dbReference type="ARBA" id="ARBA00002190"/>
    </source>
</evidence>
<dbReference type="AlphaFoldDB" id="A0A0G0FM12"/>
<dbReference type="STRING" id="1618333.UR93_C0013G0005"/>
<organism evidence="6 7">
    <name type="scientific">Berkelbacteria bacterium GW2011_GWA2_35_9</name>
    <dbReference type="NCBI Taxonomy" id="1618333"/>
    <lineage>
        <taxon>Bacteria</taxon>
        <taxon>Candidatus Berkelbacteria</taxon>
    </lineage>
</organism>